<keyword evidence="2" id="KW-1185">Reference proteome</keyword>
<evidence type="ECO:0000313" key="1">
    <source>
        <dbReference type="EMBL" id="KAG7382515.1"/>
    </source>
</evidence>
<accession>A0A8T1VMG1</accession>
<reference evidence="1" key="1">
    <citation type="submission" date="2021-02" db="EMBL/GenBank/DDBJ databases">
        <authorList>
            <person name="Palmer J.M."/>
        </authorList>
    </citation>
    <scope>NUCLEOTIDE SEQUENCE</scope>
    <source>
        <strain evidence="1">SCRP734</strain>
    </source>
</reference>
<comment type="caution">
    <text evidence="1">The sequence shown here is derived from an EMBL/GenBank/DDBJ whole genome shotgun (WGS) entry which is preliminary data.</text>
</comment>
<gene>
    <name evidence="1" type="ORF">PHYPSEUDO_004782</name>
</gene>
<dbReference type="OrthoDB" id="10458970at2759"/>
<evidence type="ECO:0000313" key="2">
    <source>
        <dbReference type="Proteomes" id="UP000694044"/>
    </source>
</evidence>
<name>A0A8T1VMG1_9STRA</name>
<sequence>MQSSGRKGHFGFVARVFYSAPDCKAPKAKWWHVSTQNTAKSNFPANFQLDGINDAASSFNVINVGGSTDVEYICGVTESLITANATHRGAVDGGSVAMTQGNL</sequence>
<proteinExistence type="predicted"/>
<organism evidence="1 2">
    <name type="scientific">Phytophthora pseudosyringae</name>
    <dbReference type="NCBI Taxonomy" id="221518"/>
    <lineage>
        <taxon>Eukaryota</taxon>
        <taxon>Sar</taxon>
        <taxon>Stramenopiles</taxon>
        <taxon>Oomycota</taxon>
        <taxon>Peronosporomycetes</taxon>
        <taxon>Peronosporales</taxon>
        <taxon>Peronosporaceae</taxon>
        <taxon>Phytophthora</taxon>
    </lineage>
</organism>
<dbReference type="Proteomes" id="UP000694044">
    <property type="component" value="Unassembled WGS sequence"/>
</dbReference>
<dbReference type="EMBL" id="JAGDFM010000205">
    <property type="protein sequence ID" value="KAG7382515.1"/>
    <property type="molecule type" value="Genomic_DNA"/>
</dbReference>
<dbReference type="AlphaFoldDB" id="A0A8T1VMG1"/>
<protein>
    <submittedName>
        <fullName evidence="1">Uncharacterized protein</fullName>
    </submittedName>
</protein>